<dbReference type="Pfam" id="PF06521">
    <property type="entry name" value="PAR1"/>
    <property type="match status" value="1"/>
</dbReference>
<name>A0A0C9RJJ7_9CONI</name>
<dbReference type="EMBL" id="GCHU01014424">
    <property type="protein sequence ID" value="JAG86706.1"/>
    <property type="molecule type" value="Transcribed_RNA"/>
</dbReference>
<dbReference type="PANTHER" id="PTHR33649">
    <property type="entry name" value="PAR1 PROTEIN"/>
    <property type="match status" value="1"/>
</dbReference>
<dbReference type="PANTHER" id="PTHR33649:SF2">
    <property type="entry name" value="PAR1 PROTEIN"/>
    <property type="match status" value="1"/>
</dbReference>
<evidence type="ECO:0000256" key="1">
    <source>
        <dbReference type="SAM" id="MobiDB-lite"/>
    </source>
</evidence>
<feature type="chain" id="PRO_5002202156" evidence="2">
    <location>
        <begin position="23"/>
        <end position="187"/>
    </location>
</feature>
<evidence type="ECO:0000256" key="2">
    <source>
        <dbReference type="SAM" id="SignalP"/>
    </source>
</evidence>
<feature type="signal peptide" evidence="2">
    <location>
        <begin position="1"/>
        <end position="22"/>
    </location>
</feature>
<evidence type="ECO:0000313" key="3">
    <source>
        <dbReference type="EMBL" id="JAG86706.1"/>
    </source>
</evidence>
<keyword evidence="2" id="KW-0732">Signal</keyword>
<accession>A0A0C9RJJ7</accession>
<sequence>MAPIRLIMLAVFAFTSLQSALGALKCEELPMEVCAFSVSSSGARCVLEKSIMRDGSAQYDCLTSEVVAEKIYEWIETQECMDACGLDRMQVGMSTDPLMESGFTKKLCSPECYNDYPNIVNLFFNLAAGEGLDLPRLCEAHKTGSRRMMAQVLASARPSMSAESVGFAPAPLSSEDVTAAPASSPSP</sequence>
<dbReference type="InterPro" id="IPR009489">
    <property type="entry name" value="PAR1"/>
</dbReference>
<reference evidence="3" key="1">
    <citation type="submission" date="2015-02" db="EMBL/GenBank/DDBJ databases">
        <title>A transcriptome of Wollemia nobilis - a relic of Gondwana.</title>
        <authorList>
            <person name="Chia J.Y."/>
            <person name="Leong Y.S."/>
            <person name="Abdul Karim S."/>
            <person name="Wan Azmi N."/>
            <person name="Hercus R."/>
            <person name="Croft L."/>
        </authorList>
    </citation>
    <scope>NUCLEOTIDE SEQUENCE</scope>
    <source>
        <strain evidence="3">MaeBrown</strain>
        <tissue evidence="3">Leaf</tissue>
    </source>
</reference>
<dbReference type="AlphaFoldDB" id="A0A0C9RJJ7"/>
<protein>
    <submittedName>
        <fullName evidence="3">TSA: Wollemia nobilis Ref_Wollemi_Transcript_14508_971 transcribed RNA sequence</fullName>
    </submittedName>
</protein>
<feature type="region of interest" description="Disordered" evidence="1">
    <location>
        <begin position="164"/>
        <end position="187"/>
    </location>
</feature>
<organism evidence="3">
    <name type="scientific">Wollemia nobilis</name>
    <dbReference type="NCBI Taxonomy" id="56998"/>
    <lineage>
        <taxon>Eukaryota</taxon>
        <taxon>Viridiplantae</taxon>
        <taxon>Streptophyta</taxon>
        <taxon>Embryophyta</taxon>
        <taxon>Tracheophyta</taxon>
        <taxon>Spermatophyta</taxon>
        <taxon>Pinopsida</taxon>
        <taxon>Pinidae</taxon>
        <taxon>Conifers II</taxon>
        <taxon>Araucariales</taxon>
        <taxon>Araucariaceae</taxon>
        <taxon>Wollemia</taxon>
    </lineage>
</organism>
<proteinExistence type="predicted"/>